<feature type="compositionally biased region" description="Low complexity" evidence="1">
    <location>
        <begin position="22"/>
        <end position="32"/>
    </location>
</feature>
<feature type="region of interest" description="Disordered" evidence="1">
    <location>
        <begin position="521"/>
        <end position="568"/>
    </location>
</feature>
<protein>
    <recommendedName>
        <fullName evidence="4">BZIP domain-containing protein</fullName>
    </recommendedName>
</protein>
<organism evidence="2 3">
    <name type="scientific">Acaromyces ingoldii</name>
    <dbReference type="NCBI Taxonomy" id="215250"/>
    <lineage>
        <taxon>Eukaryota</taxon>
        <taxon>Fungi</taxon>
        <taxon>Dikarya</taxon>
        <taxon>Basidiomycota</taxon>
        <taxon>Ustilaginomycotina</taxon>
        <taxon>Exobasidiomycetes</taxon>
        <taxon>Exobasidiales</taxon>
        <taxon>Cryptobasidiaceae</taxon>
        <taxon>Acaromyces</taxon>
    </lineage>
</organism>
<dbReference type="SUPFAM" id="SSF57959">
    <property type="entry name" value="Leucine zipper domain"/>
    <property type="match status" value="1"/>
</dbReference>
<dbReference type="EMBL" id="KZ819634">
    <property type="protein sequence ID" value="PWN93816.1"/>
    <property type="molecule type" value="Genomic_DNA"/>
</dbReference>
<dbReference type="GeneID" id="37046605"/>
<feature type="compositionally biased region" description="Low complexity" evidence="1">
    <location>
        <begin position="347"/>
        <end position="369"/>
    </location>
</feature>
<gene>
    <name evidence="2" type="ORF">FA10DRAFT_299161</name>
</gene>
<dbReference type="Gene3D" id="1.20.5.170">
    <property type="match status" value="1"/>
</dbReference>
<dbReference type="InterPro" id="IPR046347">
    <property type="entry name" value="bZIP_sf"/>
</dbReference>
<feature type="region of interest" description="Disordered" evidence="1">
    <location>
        <begin position="599"/>
        <end position="662"/>
    </location>
</feature>
<feature type="compositionally biased region" description="Low complexity" evidence="1">
    <location>
        <begin position="76"/>
        <end position="88"/>
    </location>
</feature>
<feature type="compositionally biased region" description="Polar residues" evidence="1">
    <location>
        <begin position="269"/>
        <end position="291"/>
    </location>
</feature>
<sequence>MTETAPECSFDTFIDADLVLDSTSSEEASSPSGHAIGKSGTTNKPSPLASVSGHFSHDGPPTPTISEGFHYHPNASTTSTSSPLVTTPNSALSHPASLHNLSFDFSFIDGSHGQSSASPFSTDVHAAVAAKDAIATGLPAAAVISRPTSSPSAWDGLGAPTVSGPFLHQASSRHQQQQQQQHHQHHHHGRSLSLHDVAPPTSGSDVDATMAQLPFPPVKVKMESEADSNVPSPLTEDRSSPSSSQPSMSIFDHGSPPMEKKRRLASPAESFTSFTSSVKSGTDASTSMSTDGPSTPLSTKKSSTSSSNSGNQKRSRNNTLTKQPDQQQPQQQALAEGNPDKPSTVDDQQLSQLHQQQQQDAQQQAQQQQRAGNKRPPPSASQFTESGMPFPVIDTSAKHSSLFVPPDTSGLTKREARLVKNRAAAFLSRQRKREQFEELDQKCKHLCRATWRMWEVIVGPGRGWEAFSSSVLPMLMAEEHAEVALSLEQVVMLKGGSIAPTEDGQLQGAVAAGIDMKSTSSTAASSANSRGSETPSAPAMGSAPGPVDAAAAVSGPPPASTATKVEDQGEITRLRAEIAQLQESQAALRLELANERAMRSESELEQQRRPFRPSAQASQDISLTVAPEEQSERRRGPAKGSRSSERIQRQQVASSLAPQQGGQRKAAGAALMMVLFSFALFGLPGGQMTRLGGISTTGNVDDFSLGKVLGAPVSSAAFSIKDDDEDDDISMQPSSHLSAHDLLPPDVSDLLTLEDTHLDDAPRSRSRRQRQRGGSLSSLQQILASSDGAFDIDQWIRDHHADDDEEAQEQRVAGEAFARDLTSSLGRGYTGVDVERGFILIGTPESEDKDESSMDVDKLSSSETDAPTKLTLFVPAPDFHTSVEAQSPHSSTDEDRFYDAPLAKEDNKAQDPAAASGQEMTQTDATRAALRVLREHRLSTSTSASRPSSSHRVKSSSQDHDESIDADFESMTSAGVAGPRDFYELNFSLSGAKVRGVKELSGLILAAGRRRLRQQDES</sequence>
<feature type="region of interest" description="Disordered" evidence="1">
    <location>
        <begin position="723"/>
        <end position="743"/>
    </location>
</feature>
<dbReference type="STRING" id="215250.A0A316YXN7"/>
<dbReference type="CDD" id="cd14812">
    <property type="entry name" value="bZIP_u3"/>
    <property type="match status" value="1"/>
</dbReference>
<feature type="compositionally biased region" description="Basic and acidic residues" evidence="1">
    <location>
        <begin position="599"/>
        <end position="608"/>
    </location>
</feature>
<dbReference type="AlphaFoldDB" id="A0A316YXN7"/>
<feature type="compositionally biased region" description="Low complexity" evidence="1">
    <location>
        <begin position="240"/>
        <end position="249"/>
    </location>
</feature>
<feature type="region of interest" description="Disordered" evidence="1">
    <location>
        <begin position="21"/>
        <end position="88"/>
    </location>
</feature>
<dbReference type="GO" id="GO:0003700">
    <property type="term" value="F:DNA-binding transcription factor activity"/>
    <property type="evidence" value="ECO:0007669"/>
    <property type="project" value="InterPro"/>
</dbReference>
<evidence type="ECO:0000256" key="1">
    <source>
        <dbReference type="SAM" id="MobiDB-lite"/>
    </source>
</evidence>
<feature type="compositionally biased region" description="Low complexity" evidence="1">
    <location>
        <begin position="939"/>
        <end position="948"/>
    </location>
</feature>
<evidence type="ECO:0000313" key="3">
    <source>
        <dbReference type="Proteomes" id="UP000245768"/>
    </source>
</evidence>
<feature type="compositionally biased region" description="Low complexity" evidence="1">
    <location>
        <begin position="323"/>
        <end position="332"/>
    </location>
</feature>
<dbReference type="Proteomes" id="UP000245768">
    <property type="component" value="Unassembled WGS sequence"/>
</dbReference>
<evidence type="ECO:0008006" key="4">
    <source>
        <dbReference type="Google" id="ProtNLM"/>
    </source>
</evidence>
<dbReference type="InParanoid" id="A0A316YXN7"/>
<accession>A0A316YXN7</accession>
<feature type="region of interest" description="Disordered" evidence="1">
    <location>
        <begin position="756"/>
        <end position="779"/>
    </location>
</feature>
<feature type="region of interest" description="Disordered" evidence="1">
    <location>
        <begin position="905"/>
        <end position="972"/>
    </location>
</feature>
<reference evidence="2 3" key="1">
    <citation type="journal article" date="2018" name="Mol. Biol. Evol.">
        <title>Broad Genomic Sampling Reveals a Smut Pathogenic Ancestry of the Fungal Clade Ustilaginomycotina.</title>
        <authorList>
            <person name="Kijpornyongpan T."/>
            <person name="Mondo S.J."/>
            <person name="Barry K."/>
            <person name="Sandor L."/>
            <person name="Lee J."/>
            <person name="Lipzen A."/>
            <person name="Pangilinan J."/>
            <person name="LaButti K."/>
            <person name="Hainaut M."/>
            <person name="Henrissat B."/>
            <person name="Grigoriev I.V."/>
            <person name="Spatafora J.W."/>
            <person name="Aime M.C."/>
        </authorList>
    </citation>
    <scope>NUCLEOTIDE SEQUENCE [LARGE SCALE GENOMIC DNA]</scope>
    <source>
        <strain evidence="2 3">MCA 4198</strain>
    </source>
</reference>
<feature type="compositionally biased region" description="Basic and acidic residues" evidence="1">
    <location>
        <begin position="851"/>
        <end position="860"/>
    </location>
</feature>
<feature type="compositionally biased region" description="Low complexity" evidence="1">
    <location>
        <begin position="292"/>
        <end position="312"/>
    </location>
</feature>
<feature type="region of interest" description="Disordered" evidence="1">
    <location>
        <begin position="146"/>
        <end position="392"/>
    </location>
</feature>
<name>A0A316YXN7_9BASI</name>
<evidence type="ECO:0000313" key="2">
    <source>
        <dbReference type="EMBL" id="PWN93816.1"/>
    </source>
</evidence>
<proteinExistence type="predicted"/>
<dbReference type="RefSeq" id="XP_025381014.1">
    <property type="nucleotide sequence ID" value="XM_025524689.1"/>
</dbReference>
<keyword evidence="3" id="KW-1185">Reference proteome</keyword>
<dbReference type="OrthoDB" id="674948at2759"/>
<feature type="region of interest" description="Disordered" evidence="1">
    <location>
        <begin position="843"/>
        <end position="868"/>
    </location>
</feature>
<feature type="compositionally biased region" description="Low complexity" evidence="1">
    <location>
        <begin position="521"/>
        <end position="554"/>
    </location>
</feature>